<dbReference type="RefSeq" id="WP_085493471.1">
    <property type="nucleotide sequence ID" value="NZ_FXAZ01000001.1"/>
</dbReference>
<gene>
    <name evidence="4" type="ORF">SAMN06295960_1316</name>
</gene>
<dbReference type="OrthoDB" id="5319888at2"/>
<dbReference type="InterPro" id="IPR050832">
    <property type="entry name" value="Bact_Acetyltransf"/>
</dbReference>
<dbReference type="EMBL" id="FXAZ01000001">
    <property type="protein sequence ID" value="SMG23584.1"/>
    <property type="molecule type" value="Genomic_DNA"/>
</dbReference>
<dbReference type="InterPro" id="IPR000182">
    <property type="entry name" value="GNAT_dom"/>
</dbReference>
<dbReference type="Pfam" id="PF00583">
    <property type="entry name" value="Acetyltransf_1"/>
    <property type="match status" value="1"/>
</dbReference>
<evidence type="ECO:0000313" key="5">
    <source>
        <dbReference type="Proteomes" id="UP000193834"/>
    </source>
</evidence>
<organism evidence="4 5">
    <name type="scientific">Paenibacillus aquistagni</name>
    <dbReference type="NCBI Taxonomy" id="1852522"/>
    <lineage>
        <taxon>Bacteria</taxon>
        <taxon>Bacillati</taxon>
        <taxon>Bacillota</taxon>
        <taxon>Bacilli</taxon>
        <taxon>Bacillales</taxon>
        <taxon>Paenibacillaceae</taxon>
        <taxon>Paenibacillus</taxon>
    </lineage>
</organism>
<protein>
    <submittedName>
        <fullName evidence="4">Acetyltransferase (GNAT) family protein</fullName>
    </submittedName>
</protein>
<dbReference type="PANTHER" id="PTHR43877:SF2">
    <property type="entry name" value="AMINOALKYLPHOSPHONATE N-ACETYLTRANSFERASE-RELATED"/>
    <property type="match status" value="1"/>
</dbReference>
<dbReference type="PANTHER" id="PTHR43877">
    <property type="entry name" value="AMINOALKYLPHOSPHONATE N-ACETYLTRANSFERASE-RELATED-RELATED"/>
    <property type="match status" value="1"/>
</dbReference>
<dbReference type="AlphaFoldDB" id="A0A1X7J771"/>
<dbReference type="InterPro" id="IPR016181">
    <property type="entry name" value="Acyl_CoA_acyltransferase"/>
</dbReference>
<keyword evidence="2" id="KW-0012">Acyltransferase</keyword>
<feature type="domain" description="N-acetyltransferase" evidence="3">
    <location>
        <begin position="8"/>
        <end position="213"/>
    </location>
</feature>
<proteinExistence type="predicted"/>
<name>A0A1X7J771_9BACL</name>
<dbReference type="Proteomes" id="UP000193834">
    <property type="component" value="Unassembled WGS sequence"/>
</dbReference>
<reference evidence="4 5" key="1">
    <citation type="submission" date="2017-04" db="EMBL/GenBank/DDBJ databases">
        <authorList>
            <person name="Afonso C.L."/>
            <person name="Miller P.J."/>
            <person name="Scott M.A."/>
            <person name="Spackman E."/>
            <person name="Goraichik I."/>
            <person name="Dimitrov K.M."/>
            <person name="Suarez D.L."/>
            <person name="Swayne D.E."/>
        </authorList>
    </citation>
    <scope>NUCLEOTIDE SEQUENCE [LARGE SCALE GENOMIC DNA]</scope>
    <source>
        <strain evidence="4 5">11</strain>
    </source>
</reference>
<evidence type="ECO:0000313" key="4">
    <source>
        <dbReference type="EMBL" id="SMG23584.1"/>
    </source>
</evidence>
<keyword evidence="5" id="KW-1185">Reference proteome</keyword>
<dbReference type="CDD" id="cd04301">
    <property type="entry name" value="NAT_SF"/>
    <property type="match status" value="1"/>
</dbReference>
<evidence type="ECO:0000259" key="3">
    <source>
        <dbReference type="PROSITE" id="PS51186"/>
    </source>
</evidence>
<dbReference type="STRING" id="1852522.SAMN06295960_1316"/>
<evidence type="ECO:0000256" key="1">
    <source>
        <dbReference type="ARBA" id="ARBA00022679"/>
    </source>
</evidence>
<evidence type="ECO:0000256" key="2">
    <source>
        <dbReference type="ARBA" id="ARBA00023315"/>
    </source>
</evidence>
<keyword evidence="1 4" id="KW-0808">Transferase</keyword>
<dbReference type="Gene3D" id="3.40.630.30">
    <property type="match status" value="1"/>
</dbReference>
<dbReference type="SUPFAM" id="SSF55729">
    <property type="entry name" value="Acyl-CoA N-acyltransferases (Nat)"/>
    <property type="match status" value="1"/>
</dbReference>
<accession>A0A1X7J771</accession>
<dbReference type="GO" id="GO:0016747">
    <property type="term" value="F:acyltransferase activity, transferring groups other than amino-acyl groups"/>
    <property type="evidence" value="ECO:0007669"/>
    <property type="project" value="InterPro"/>
</dbReference>
<dbReference type="PROSITE" id="PS51186">
    <property type="entry name" value="GNAT"/>
    <property type="match status" value="1"/>
</dbReference>
<sequence length="215" mass="24648">MSKHTLPIRIEPMLSNHIPAVSQLLALGFIAKFQTRAHLTDHELAYFFQQLLSLYPLGPQSHRLVALQEGVVIGTMCLMWKHPDQTPIKHGFPALKSFRPLSKWTVLKLLVGLQALEHKPSDNECYISDITVHPEYRGKGAGTCLLQYAMQIVFREPSLQVLSLHVSKKNRRAEQLYEQLNFRKHSTLTNFASGLLFKEPLWHYMLLHVKTTTDV</sequence>